<reference evidence="1 2" key="1">
    <citation type="journal article" date="2012" name="J. Bacteriol.">
        <title>Genome Sequence of the Filamentous Bacterium Fibrisoma limi BUZ 3T.</title>
        <authorList>
            <person name="Filippini M."/>
            <person name="Qi W."/>
            <person name="Jaenicke S."/>
            <person name="Goesmann A."/>
            <person name="Smits T.H."/>
            <person name="Bagheri H.C."/>
        </authorList>
    </citation>
    <scope>NUCLEOTIDE SEQUENCE [LARGE SCALE GENOMIC DNA]</scope>
    <source>
        <strain evidence="2">BUZ 3T</strain>
        <plasmid evidence="1 2">pFLIM01</plasmid>
    </source>
</reference>
<keyword evidence="1" id="KW-0614">Plasmid</keyword>
<dbReference type="OrthoDB" id="953680at2"/>
<sequence>MKLPIKPIPLDQILHFIYSYRQLEKLPLEDGFAELRAITPKVLGDNERELKELRQHFRNQWYDKERSFGQFYLNLAHYRQVYLLNFWGIQDWQDEEYLGTCLRNPFVRIAGRPPAKAFQLHQLVKYMENHGISSPLTDGVMLTNLPEMEKRFGNSANWGDYVLSIPDPEPILRYMIGYEPEAGYDFDPEILQ</sequence>
<keyword evidence="2" id="KW-1185">Reference proteome</keyword>
<gene>
    <name evidence="1" type="ORF">BN8_p06747</name>
</gene>
<dbReference type="AlphaFoldDB" id="I2GTW0"/>
<protein>
    <submittedName>
        <fullName evidence="1">Uncharacterized protein</fullName>
    </submittedName>
</protein>
<dbReference type="RefSeq" id="WP_015056896.1">
    <property type="nucleotide sequence ID" value="NC_019017.1"/>
</dbReference>
<proteinExistence type="predicted"/>
<name>I2GTW0_9BACT</name>
<accession>I2GTW0</accession>
<evidence type="ECO:0000313" key="2">
    <source>
        <dbReference type="Proteomes" id="UP000009309"/>
    </source>
</evidence>
<evidence type="ECO:0000313" key="1">
    <source>
        <dbReference type="EMBL" id="CCH57561.1"/>
    </source>
</evidence>
<geneLocation type="plasmid" evidence="1 2">
    <name>pFLIM01</name>
</geneLocation>
<dbReference type="Proteomes" id="UP000009309">
    <property type="component" value="Plasmid pFLIM01"/>
</dbReference>
<organism evidence="1 2">
    <name type="scientific">Fibrisoma limi BUZ 3</name>
    <dbReference type="NCBI Taxonomy" id="1185876"/>
    <lineage>
        <taxon>Bacteria</taxon>
        <taxon>Pseudomonadati</taxon>
        <taxon>Bacteroidota</taxon>
        <taxon>Cytophagia</taxon>
        <taxon>Cytophagales</taxon>
        <taxon>Spirosomataceae</taxon>
        <taxon>Fibrisoma</taxon>
    </lineage>
</organism>
<dbReference type="EMBL" id="HE805916">
    <property type="protein sequence ID" value="CCH57561.1"/>
    <property type="molecule type" value="Genomic_DNA"/>
</dbReference>